<evidence type="ECO:0000256" key="3">
    <source>
        <dbReference type="ARBA" id="ARBA00023163"/>
    </source>
</evidence>
<dbReference type="InterPro" id="IPR050313">
    <property type="entry name" value="Carb_Metab_HTH_regulators"/>
</dbReference>
<protein>
    <submittedName>
        <fullName evidence="5">DeoR/GlpR family transcriptional regulator of sugar metabolism</fullName>
    </submittedName>
</protein>
<accession>A0ABR6CWL3</accession>
<gene>
    <name evidence="5" type="ORF">HNP81_004042</name>
</gene>
<dbReference type="Proteomes" id="UP000626697">
    <property type="component" value="Unassembled WGS sequence"/>
</dbReference>
<dbReference type="Gene3D" id="1.10.10.10">
    <property type="entry name" value="Winged helix-like DNA-binding domain superfamily/Winged helix DNA-binding domain"/>
    <property type="match status" value="1"/>
</dbReference>
<keyword evidence="6" id="KW-1185">Reference proteome</keyword>
<proteinExistence type="predicted"/>
<evidence type="ECO:0000256" key="1">
    <source>
        <dbReference type="ARBA" id="ARBA00023015"/>
    </source>
</evidence>
<sequence length="262" mass="29520">MNELKEERQRLIIQWVNEEKRVSVAKLATMFSVTPETIRRDLTELEEQGQLTRVHGGAVLYTKLEEEQVFLRKLDMNRAEKEQIALMATSRIKDGDSIAIDVGTTTVHIADFIQNVQNLTVVTNSIAAADRFNQAIEEKRMTGKVIMLGGLTNPAQSSVSGAMTLEWLSHMHVDQAFISCGGIVADTIYDYDLDESLVSAKMMAISKKNILLADASKIGVPSFFSFGQASQFDEVISDQPCPKDWQEWYKHWTITKRSRVEC</sequence>
<dbReference type="Pfam" id="PF00455">
    <property type="entry name" value="DeoRC"/>
    <property type="match status" value="1"/>
</dbReference>
<dbReference type="PANTHER" id="PTHR30363:SF44">
    <property type="entry name" value="AGA OPERON TRANSCRIPTIONAL REPRESSOR-RELATED"/>
    <property type="match status" value="1"/>
</dbReference>
<dbReference type="InterPro" id="IPR037171">
    <property type="entry name" value="NagB/RpiA_transferase-like"/>
</dbReference>
<dbReference type="InterPro" id="IPR001034">
    <property type="entry name" value="DeoR_HTH"/>
</dbReference>
<keyword evidence="3" id="KW-0804">Transcription</keyword>
<dbReference type="InterPro" id="IPR018356">
    <property type="entry name" value="Tscrpt_reg_HTH_DeoR_CS"/>
</dbReference>
<name>A0ABR6CWL3_9BACI</name>
<evidence type="ECO:0000313" key="6">
    <source>
        <dbReference type="Proteomes" id="UP000626697"/>
    </source>
</evidence>
<dbReference type="RefSeq" id="WP_028389751.1">
    <property type="nucleotide sequence ID" value="NZ_JACJHX010000017.1"/>
</dbReference>
<organism evidence="5 6">
    <name type="scientific">Peribacillus huizhouensis</name>
    <dbReference type="NCBI Taxonomy" id="1501239"/>
    <lineage>
        <taxon>Bacteria</taxon>
        <taxon>Bacillati</taxon>
        <taxon>Bacillota</taxon>
        <taxon>Bacilli</taxon>
        <taxon>Bacillales</taxon>
        <taxon>Bacillaceae</taxon>
        <taxon>Peribacillus</taxon>
    </lineage>
</organism>
<comment type="caution">
    <text evidence="5">The sequence shown here is derived from an EMBL/GenBank/DDBJ whole genome shotgun (WGS) entry which is preliminary data.</text>
</comment>
<keyword evidence="2" id="KW-0238">DNA-binding</keyword>
<dbReference type="SMART" id="SM00420">
    <property type="entry name" value="HTH_DEOR"/>
    <property type="match status" value="1"/>
</dbReference>
<dbReference type="EMBL" id="JACJHX010000017">
    <property type="protein sequence ID" value="MBA9028722.1"/>
    <property type="molecule type" value="Genomic_DNA"/>
</dbReference>
<dbReference type="PROSITE" id="PS00894">
    <property type="entry name" value="HTH_DEOR_1"/>
    <property type="match status" value="1"/>
</dbReference>
<dbReference type="Pfam" id="PF08220">
    <property type="entry name" value="HTH_DeoR"/>
    <property type="match status" value="1"/>
</dbReference>
<dbReference type="InterPro" id="IPR036390">
    <property type="entry name" value="WH_DNA-bd_sf"/>
</dbReference>
<evidence type="ECO:0000259" key="4">
    <source>
        <dbReference type="PROSITE" id="PS51000"/>
    </source>
</evidence>
<dbReference type="InterPro" id="IPR036388">
    <property type="entry name" value="WH-like_DNA-bd_sf"/>
</dbReference>
<feature type="domain" description="HTH deoR-type" evidence="4">
    <location>
        <begin position="5"/>
        <end position="60"/>
    </location>
</feature>
<dbReference type="PROSITE" id="PS51000">
    <property type="entry name" value="HTH_DEOR_2"/>
    <property type="match status" value="1"/>
</dbReference>
<dbReference type="SMART" id="SM01134">
    <property type="entry name" value="DeoRC"/>
    <property type="match status" value="1"/>
</dbReference>
<dbReference type="Gene3D" id="3.40.50.1360">
    <property type="match status" value="1"/>
</dbReference>
<keyword evidence="1" id="KW-0805">Transcription regulation</keyword>
<dbReference type="PANTHER" id="PTHR30363">
    <property type="entry name" value="HTH-TYPE TRANSCRIPTIONAL REGULATOR SRLR-RELATED"/>
    <property type="match status" value="1"/>
</dbReference>
<reference evidence="5 6" key="1">
    <citation type="submission" date="2020-08" db="EMBL/GenBank/DDBJ databases">
        <title>Genomic Encyclopedia of Type Strains, Phase IV (KMG-IV): sequencing the most valuable type-strain genomes for metagenomic binning, comparative biology and taxonomic classification.</title>
        <authorList>
            <person name="Goeker M."/>
        </authorList>
    </citation>
    <scope>NUCLEOTIDE SEQUENCE [LARGE SCALE GENOMIC DNA]</scope>
    <source>
        <strain evidence="5 6">DSM 105481</strain>
    </source>
</reference>
<dbReference type="PRINTS" id="PR00037">
    <property type="entry name" value="HTHLACR"/>
</dbReference>
<evidence type="ECO:0000313" key="5">
    <source>
        <dbReference type="EMBL" id="MBA9028722.1"/>
    </source>
</evidence>
<evidence type="ECO:0000256" key="2">
    <source>
        <dbReference type="ARBA" id="ARBA00023125"/>
    </source>
</evidence>
<dbReference type="SUPFAM" id="SSF100950">
    <property type="entry name" value="NagB/RpiA/CoA transferase-like"/>
    <property type="match status" value="1"/>
</dbReference>
<dbReference type="InterPro" id="IPR014036">
    <property type="entry name" value="DeoR-like_C"/>
</dbReference>
<dbReference type="SUPFAM" id="SSF46785">
    <property type="entry name" value="Winged helix' DNA-binding domain"/>
    <property type="match status" value="1"/>
</dbReference>